<dbReference type="EMBL" id="JAOQJF010000037">
    <property type="protein sequence ID" value="MCU6801065.1"/>
    <property type="molecule type" value="Genomic_DNA"/>
</dbReference>
<comment type="caution">
    <text evidence="1">The sequence shown here is derived from an EMBL/GenBank/DDBJ whole genome shotgun (WGS) entry which is preliminary data.</text>
</comment>
<protein>
    <recommendedName>
        <fullName evidence="3">NYN domain-containing protein</fullName>
    </recommendedName>
</protein>
<dbReference type="Proteomes" id="UP001652395">
    <property type="component" value="Unassembled WGS sequence"/>
</dbReference>
<keyword evidence="2" id="KW-1185">Reference proteome</keyword>
<dbReference type="RefSeq" id="WP_158359824.1">
    <property type="nucleotide sequence ID" value="NZ_JAOQJF010000037.1"/>
</dbReference>
<organism evidence="1 2">
    <name type="scientific">Alitiscatomonas aceti</name>
    <dbReference type="NCBI Taxonomy" id="2981724"/>
    <lineage>
        <taxon>Bacteria</taxon>
        <taxon>Bacillati</taxon>
        <taxon>Bacillota</taxon>
        <taxon>Clostridia</taxon>
        <taxon>Lachnospirales</taxon>
        <taxon>Lachnospiraceae</taxon>
        <taxon>Alitiscatomonas</taxon>
    </lineage>
</organism>
<name>A0ABT2V2F4_9FIRM</name>
<proteinExistence type="predicted"/>
<accession>A0ABT2V2F4</accession>
<reference evidence="1 2" key="1">
    <citation type="journal article" date="2021" name="ISME Commun">
        <title>Automated analysis of genomic sequences facilitates high-throughput and comprehensive description of bacteria.</title>
        <authorList>
            <person name="Hitch T.C.A."/>
        </authorList>
    </citation>
    <scope>NUCLEOTIDE SEQUENCE [LARGE SCALE GENOMIC DNA]</scope>
    <source>
        <strain evidence="2">f_CCE</strain>
    </source>
</reference>
<evidence type="ECO:0008006" key="3">
    <source>
        <dbReference type="Google" id="ProtNLM"/>
    </source>
</evidence>
<gene>
    <name evidence="1" type="ORF">OCV69_14200</name>
</gene>
<evidence type="ECO:0000313" key="2">
    <source>
        <dbReference type="Proteomes" id="UP001652395"/>
    </source>
</evidence>
<evidence type="ECO:0000313" key="1">
    <source>
        <dbReference type="EMBL" id="MCU6801065.1"/>
    </source>
</evidence>
<sequence>MIRFMSDTRYAGLEKEMQHIPGFRPRRSGMVISHLSGCLENQRSPCERRVTDCVPFYELLEVLAEEVAVSTFVSRVCRLTGRRNPCFFQNGHRERFLAMGEKCNRAIEEAATCSAVYLLSADRFLCSRALEAIDQEGIHFSKIHIHGVDLDGYVLFHMARDLYQGSSHIRLSELTDPELVSDRAFEWIMTACVIRRHGSRVLREEERSIDRSKIGQHQ</sequence>